<keyword evidence="1" id="KW-0812">Transmembrane</keyword>
<evidence type="ECO:0000313" key="2">
    <source>
        <dbReference type="EMBL" id="AFK47301.1"/>
    </source>
</evidence>
<name>I3T459_LOTJA</name>
<accession>I3T459</accession>
<proteinExistence type="evidence at transcript level"/>
<evidence type="ECO:0000256" key="1">
    <source>
        <dbReference type="SAM" id="Phobius"/>
    </source>
</evidence>
<keyword evidence="1" id="KW-0472">Membrane</keyword>
<dbReference type="EMBL" id="BT147507">
    <property type="protein sequence ID" value="AFK47301.1"/>
    <property type="molecule type" value="mRNA"/>
</dbReference>
<keyword evidence="1" id="KW-1133">Transmembrane helix</keyword>
<protein>
    <submittedName>
        <fullName evidence="2">Uncharacterized protein</fullName>
    </submittedName>
</protein>
<sequence>MTQGLLLLSCAFISMIVLSMDVMGLYFWMIPALKRVKKMHCLIKIQSEDLRSLTQSNLH</sequence>
<dbReference type="AlphaFoldDB" id="I3T459"/>
<reference evidence="2" key="1">
    <citation type="submission" date="2012-05" db="EMBL/GenBank/DDBJ databases">
        <authorList>
            <person name="Krishnakumar V."/>
            <person name="Cheung F."/>
            <person name="Xiao Y."/>
            <person name="Chan A."/>
            <person name="Moskal W.A."/>
            <person name="Town C.D."/>
        </authorList>
    </citation>
    <scope>NUCLEOTIDE SEQUENCE</scope>
</reference>
<organism evidence="2">
    <name type="scientific">Lotus japonicus</name>
    <name type="common">Lotus corniculatus var. japonicus</name>
    <dbReference type="NCBI Taxonomy" id="34305"/>
    <lineage>
        <taxon>Eukaryota</taxon>
        <taxon>Viridiplantae</taxon>
        <taxon>Streptophyta</taxon>
        <taxon>Embryophyta</taxon>
        <taxon>Tracheophyta</taxon>
        <taxon>Spermatophyta</taxon>
        <taxon>Magnoliopsida</taxon>
        <taxon>eudicotyledons</taxon>
        <taxon>Gunneridae</taxon>
        <taxon>Pentapetalae</taxon>
        <taxon>rosids</taxon>
        <taxon>fabids</taxon>
        <taxon>Fabales</taxon>
        <taxon>Fabaceae</taxon>
        <taxon>Papilionoideae</taxon>
        <taxon>50 kb inversion clade</taxon>
        <taxon>NPAAA clade</taxon>
        <taxon>Hologalegina</taxon>
        <taxon>robinioid clade</taxon>
        <taxon>Loteae</taxon>
        <taxon>Lotus</taxon>
    </lineage>
</organism>
<feature type="transmembrane region" description="Helical" evidence="1">
    <location>
        <begin position="6"/>
        <end position="29"/>
    </location>
</feature>